<feature type="compositionally biased region" description="Low complexity" evidence="1">
    <location>
        <begin position="148"/>
        <end position="170"/>
    </location>
</feature>
<feature type="region of interest" description="Disordered" evidence="1">
    <location>
        <begin position="298"/>
        <end position="329"/>
    </location>
</feature>
<dbReference type="InterPro" id="IPR018814">
    <property type="entry name" value="DUF5427"/>
</dbReference>
<dbReference type="EMBL" id="SPOI01000001">
    <property type="protein sequence ID" value="TIB43268.1"/>
    <property type="molecule type" value="Genomic_DNA"/>
</dbReference>
<dbReference type="Pfam" id="PF10310">
    <property type="entry name" value="DUF5427"/>
    <property type="match status" value="1"/>
</dbReference>
<proteinExistence type="predicted"/>
<gene>
    <name evidence="2" type="ORF">E3P86_00067</name>
</gene>
<sequence>MSNDSKTTRSKEVLSFLDQLDTDLKTPGAAVAVSQDARHEAEQHPETQAQVNVEEFTANQEPPSATTDEAEKTIAYLQNLALKKSSRGATPVSTSPAPDKGKQRELSGDAETPQQPEPQAEHAPTQPSAPPSGWGSWFTAAQTQAQAALAQAREVAEHTATTATHTPAPEWKSRLGGFVKGAGLDRLAHDLATQGKHALSEVYKAVVPPLASAEVLDVWVSHDMVGYDGIADVVYAGLAKSLELIEGGELVVNTQKSTESTRDINLLDNLDAATQLTQERLNALLEAEAELKEKKKLALSKKNESDNEIVHEHAHAQNEKDKRQDSNTHNEHDVLTQSHANPHTPIKLRVQPYTERSPRPVVQMNSVESAEKEYVCIRFMLTLVDSAHGVECASFSQSLPLSWIEEESSRQGDDKVNYLIWIEGALIGVIKSAVEHIALDYLRKRNIDVTTLANNLDWSAATAQIPVSDY</sequence>
<feature type="compositionally biased region" description="Basic and acidic residues" evidence="1">
    <location>
        <begin position="301"/>
        <end position="329"/>
    </location>
</feature>
<organism evidence="2 3">
    <name type="scientific">Wallemia ichthyophaga</name>
    <dbReference type="NCBI Taxonomy" id="245174"/>
    <lineage>
        <taxon>Eukaryota</taxon>
        <taxon>Fungi</taxon>
        <taxon>Dikarya</taxon>
        <taxon>Basidiomycota</taxon>
        <taxon>Wallemiomycotina</taxon>
        <taxon>Wallemiomycetes</taxon>
        <taxon>Wallemiales</taxon>
        <taxon>Wallemiaceae</taxon>
        <taxon>Wallemia</taxon>
    </lineage>
</organism>
<name>A0A4T0JKS3_WALIC</name>
<dbReference type="AlphaFoldDB" id="A0A4T0JKS3"/>
<evidence type="ECO:0008006" key="4">
    <source>
        <dbReference type="Google" id="ProtNLM"/>
    </source>
</evidence>
<feature type="compositionally biased region" description="Basic and acidic residues" evidence="1">
    <location>
        <begin position="36"/>
        <end position="45"/>
    </location>
</feature>
<protein>
    <recommendedName>
        <fullName evidence="4">Maintenance of telomere capping protein 1</fullName>
    </recommendedName>
</protein>
<reference evidence="2 3" key="1">
    <citation type="submission" date="2019-03" db="EMBL/GenBank/DDBJ databases">
        <title>Sequencing 23 genomes of Wallemia ichthyophaga.</title>
        <authorList>
            <person name="Gostincar C."/>
        </authorList>
    </citation>
    <scope>NUCLEOTIDE SEQUENCE [LARGE SCALE GENOMIC DNA]</scope>
    <source>
        <strain evidence="2 3">EXF-6200</strain>
    </source>
</reference>
<evidence type="ECO:0000313" key="3">
    <source>
        <dbReference type="Proteomes" id="UP000310689"/>
    </source>
</evidence>
<dbReference type="PANTHER" id="PTHR28265:SF1">
    <property type="entry name" value="MAINTENANCE OF TELOMERE CAPPING PROTEIN 1"/>
    <property type="match status" value="1"/>
</dbReference>
<feature type="compositionally biased region" description="Polar residues" evidence="1">
    <location>
        <begin position="46"/>
        <end position="67"/>
    </location>
</feature>
<accession>A0A4T0JKS3</accession>
<dbReference type="Proteomes" id="UP000310689">
    <property type="component" value="Unassembled WGS sequence"/>
</dbReference>
<feature type="compositionally biased region" description="Low complexity" evidence="1">
    <location>
        <begin position="110"/>
        <end position="126"/>
    </location>
</feature>
<evidence type="ECO:0000256" key="1">
    <source>
        <dbReference type="SAM" id="MobiDB-lite"/>
    </source>
</evidence>
<feature type="compositionally biased region" description="Polar residues" evidence="1">
    <location>
        <begin position="87"/>
        <end position="96"/>
    </location>
</feature>
<dbReference type="PANTHER" id="PTHR28265">
    <property type="entry name" value="MAINTENANCE OF TELOMERE CAPPING PROTEIN 1"/>
    <property type="match status" value="1"/>
</dbReference>
<evidence type="ECO:0000313" key="2">
    <source>
        <dbReference type="EMBL" id="TIB43268.1"/>
    </source>
</evidence>
<comment type="caution">
    <text evidence="2">The sequence shown here is derived from an EMBL/GenBank/DDBJ whole genome shotgun (WGS) entry which is preliminary data.</text>
</comment>
<feature type="region of interest" description="Disordered" evidence="1">
    <location>
        <begin position="27"/>
        <end position="136"/>
    </location>
</feature>
<feature type="region of interest" description="Disordered" evidence="1">
    <location>
        <begin position="148"/>
        <end position="174"/>
    </location>
</feature>